<evidence type="ECO:0000256" key="2">
    <source>
        <dbReference type="ARBA" id="ARBA00022485"/>
    </source>
</evidence>
<dbReference type="GeneID" id="26009541"/>
<dbReference type="InterPro" id="IPR058240">
    <property type="entry name" value="rSAM_sf"/>
</dbReference>
<reference evidence="10" key="1">
    <citation type="submission" date="2015-05" db="EMBL/GenBank/DDBJ databases">
        <title>Complete genome sequence of Halanaeroarchaeum sulfurireducens type strain M27-SA2, a sulfate-reducer haloarchaeon from marine anoxic lake Medee.</title>
        <authorList>
            <person name="Messina E."/>
            <person name="Kublanov I.V."/>
            <person name="Toshchakov S."/>
            <person name="Arcadi E."/>
            <person name="La Spada G."/>
            <person name="La Cono V."/>
            <person name="Yakimov M.M."/>
        </authorList>
    </citation>
    <scope>NUCLEOTIDE SEQUENCE [LARGE SCALE GENOMIC DNA]</scope>
    <source>
        <strain evidence="10">M27-SA2</strain>
    </source>
</reference>
<proteinExistence type="predicted"/>
<dbReference type="Gene3D" id="3.20.20.70">
    <property type="entry name" value="Aldolase class I"/>
    <property type="match status" value="1"/>
</dbReference>
<dbReference type="PANTHER" id="PTHR11228:SF34">
    <property type="entry name" value="TUNGSTEN-CONTAINING ALDEHYDE FERREDOXIN OXIDOREDUCTASE COFACTOR MODIFYING PROTEIN"/>
    <property type="match status" value="1"/>
</dbReference>
<dbReference type="SFLD" id="SFLDG01386">
    <property type="entry name" value="main_SPASM_domain-containing"/>
    <property type="match status" value="1"/>
</dbReference>
<dbReference type="GO" id="GO:0003824">
    <property type="term" value="F:catalytic activity"/>
    <property type="evidence" value="ECO:0007669"/>
    <property type="project" value="InterPro"/>
</dbReference>
<dbReference type="InterPro" id="IPR013785">
    <property type="entry name" value="Aldolase_TIM"/>
</dbReference>
<dbReference type="EMBL" id="CP011564">
    <property type="protein sequence ID" value="ALG81083.1"/>
    <property type="molecule type" value="Genomic_DNA"/>
</dbReference>
<dbReference type="RefSeq" id="WP_054519440.1">
    <property type="nucleotide sequence ID" value="NZ_CP011564.1"/>
</dbReference>
<dbReference type="PROSITE" id="PS51918">
    <property type="entry name" value="RADICAL_SAM"/>
    <property type="match status" value="1"/>
</dbReference>
<evidence type="ECO:0000313" key="10">
    <source>
        <dbReference type="Proteomes" id="UP000060390"/>
    </source>
</evidence>
<feature type="region of interest" description="Disordered" evidence="7">
    <location>
        <begin position="1"/>
        <end position="21"/>
    </location>
</feature>
<dbReference type="PATRIC" id="fig|1604004.5.peg.176"/>
<dbReference type="STRING" id="1604004.HLASA_0169"/>
<name>A0A0N9N2T7_9EURY</name>
<dbReference type="InterPro" id="IPR050377">
    <property type="entry name" value="Radical_SAM_PqqE_MftC-like"/>
</dbReference>
<dbReference type="SFLD" id="SFLDS00029">
    <property type="entry name" value="Radical_SAM"/>
    <property type="match status" value="1"/>
</dbReference>
<organism evidence="9 10">
    <name type="scientific">Halanaeroarchaeum sulfurireducens</name>
    <dbReference type="NCBI Taxonomy" id="1604004"/>
    <lineage>
        <taxon>Archaea</taxon>
        <taxon>Methanobacteriati</taxon>
        <taxon>Methanobacteriota</taxon>
        <taxon>Stenosarchaea group</taxon>
        <taxon>Halobacteria</taxon>
        <taxon>Halobacteriales</taxon>
        <taxon>Halobacteriaceae</taxon>
        <taxon>Halanaeroarchaeum</taxon>
    </lineage>
</organism>
<evidence type="ECO:0000256" key="4">
    <source>
        <dbReference type="ARBA" id="ARBA00022723"/>
    </source>
</evidence>
<dbReference type="SMART" id="SM00729">
    <property type="entry name" value="Elp3"/>
    <property type="match status" value="1"/>
</dbReference>
<evidence type="ECO:0000256" key="6">
    <source>
        <dbReference type="ARBA" id="ARBA00023014"/>
    </source>
</evidence>
<reference evidence="9 10" key="2">
    <citation type="journal article" date="2016" name="Stand. Genomic Sci.">
        <title>Complete genome sequence of 'Halanaeroarchaeum sulfurireducens' M27-SA2, a sulfur-reducing and acetate-oxidizing haloarchaeon from the deep-sea hypersaline anoxic lake Medee.</title>
        <authorList>
            <person name="Messina E."/>
            <person name="Sorokin D.Y."/>
            <person name="Kublanov I.V."/>
            <person name="Toshchakov S."/>
            <person name="Lopatina A."/>
            <person name="Arcadi E."/>
            <person name="Smedile F."/>
            <person name="La Spada G."/>
            <person name="La Cono V."/>
            <person name="Yakimov M.M."/>
        </authorList>
    </citation>
    <scope>NUCLEOTIDE SEQUENCE [LARGE SCALE GENOMIC DNA]</scope>
    <source>
        <strain evidence="9 10">M27-SA2</strain>
    </source>
</reference>
<keyword evidence="4" id="KW-0479">Metal-binding</keyword>
<evidence type="ECO:0000256" key="3">
    <source>
        <dbReference type="ARBA" id="ARBA00022691"/>
    </source>
</evidence>
<accession>A0A0N9N2T7</accession>
<keyword evidence="3" id="KW-0949">S-adenosyl-L-methionine</keyword>
<protein>
    <submittedName>
        <fullName evidence="9">Fe-S oxidoreductase</fullName>
    </submittedName>
</protein>
<evidence type="ECO:0000256" key="7">
    <source>
        <dbReference type="SAM" id="MobiDB-lite"/>
    </source>
</evidence>
<dbReference type="CDD" id="cd01335">
    <property type="entry name" value="Radical_SAM"/>
    <property type="match status" value="1"/>
</dbReference>
<dbReference type="InterPro" id="IPR007197">
    <property type="entry name" value="rSAM"/>
</dbReference>
<evidence type="ECO:0000256" key="1">
    <source>
        <dbReference type="ARBA" id="ARBA00001966"/>
    </source>
</evidence>
<keyword evidence="6" id="KW-0411">Iron-sulfur</keyword>
<dbReference type="SUPFAM" id="SSF102114">
    <property type="entry name" value="Radical SAM enzymes"/>
    <property type="match status" value="1"/>
</dbReference>
<keyword evidence="2" id="KW-0004">4Fe-4S</keyword>
<dbReference type="InterPro" id="IPR006638">
    <property type="entry name" value="Elp3/MiaA/NifB-like_rSAM"/>
</dbReference>
<dbReference type="GO" id="GO:0051539">
    <property type="term" value="F:4 iron, 4 sulfur cluster binding"/>
    <property type="evidence" value="ECO:0007669"/>
    <property type="project" value="UniProtKB-KW"/>
</dbReference>
<dbReference type="GO" id="GO:0046872">
    <property type="term" value="F:metal ion binding"/>
    <property type="evidence" value="ECO:0007669"/>
    <property type="project" value="UniProtKB-KW"/>
</dbReference>
<evidence type="ECO:0000259" key="8">
    <source>
        <dbReference type="PROSITE" id="PS51918"/>
    </source>
</evidence>
<feature type="domain" description="Radical SAM core" evidence="8">
    <location>
        <begin position="21"/>
        <end position="233"/>
    </location>
</feature>
<dbReference type="InterPro" id="IPR017200">
    <property type="entry name" value="PqqE-like"/>
</dbReference>
<evidence type="ECO:0000313" key="9">
    <source>
        <dbReference type="EMBL" id="ALG81083.1"/>
    </source>
</evidence>
<gene>
    <name evidence="9" type="ORF">HLASA_0169</name>
</gene>
<dbReference type="KEGG" id="hsf:HLASA_0169"/>
<comment type="cofactor">
    <cofactor evidence="1">
        <name>[4Fe-4S] cluster</name>
        <dbReference type="ChEBI" id="CHEBI:49883"/>
    </cofactor>
</comment>
<dbReference type="PANTHER" id="PTHR11228">
    <property type="entry name" value="RADICAL SAM DOMAIN PROTEIN"/>
    <property type="match status" value="1"/>
</dbReference>
<dbReference type="Pfam" id="PF04055">
    <property type="entry name" value="Radical_SAM"/>
    <property type="match status" value="1"/>
</dbReference>
<sequence length="366" mass="39911">MPNGDHPGGHPGSHPGGRDYSETPLIVTWEVTQACDLECDHCRASAEPDRDPAELSTEQGKALIDSVAQFGHPAPVFVISGGDPLKRPDLDELIDYATDQGIATAATPAPTENLTREVIERFADMGVKRIELSLDGATPEAHDEFRGESGSFDTIMRAARQANDAGLGIQINTTVTANTVDDMPGIADLVEELGAAMWEVFFLVPVGRGEELAQITPERSHELMEWLYRRQKDATHRVITVEAPHYRRVADRVERDASGRGVRVGSTRAGEGFVFVSYEGEVYPSGFLPQSGGNVTDRDLVDIYRNSTLFERIRDDEELLGSCATCEYRELCGGSRSRAYAVTGSPFASDPLCPWVDDLGVEPSDD</sequence>
<dbReference type="CDD" id="cd21123">
    <property type="entry name" value="SPASM_MftC-like"/>
    <property type="match status" value="1"/>
</dbReference>
<dbReference type="AlphaFoldDB" id="A0A0N9N2T7"/>
<evidence type="ECO:0000256" key="5">
    <source>
        <dbReference type="ARBA" id="ARBA00023004"/>
    </source>
</evidence>
<keyword evidence="5" id="KW-0408">Iron</keyword>
<dbReference type="PIRSF" id="PIRSF037420">
    <property type="entry name" value="PQQ_syn_pqqE"/>
    <property type="match status" value="1"/>
</dbReference>
<dbReference type="SFLD" id="SFLDG01067">
    <property type="entry name" value="SPASM/twitch_domain_containing"/>
    <property type="match status" value="1"/>
</dbReference>
<dbReference type="Proteomes" id="UP000060390">
    <property type="component" value="Chromosome"/>
</dbReference>